<evidence type="ECO:0000313" key="4">
    <source>
        <dbReference type="Proteomes" id="UP000810207"/>
    </source>
</evidence>
<protein>
    <recommendedName>
        <fullName evidence="2">DUF7210 domain-containing protein</fullName>
    </recommendedName>
</protein>
<accession>A0ABS4RXY6</accession>
<dbReference type="InterPro" id="IPR055634">
    <property type="entry name" value="DUF7210"/>
</dbReference>
<name>A0ABS4RXY6_PAEXY</name>
<sequence length="79" mass="8616">MEVTLLKGIKYKKKPYKVGESIEVNSKDIAEMIAKGVIAADVDVEDFEVHEVSGNDVPTRRGRKKDAEAEGDADPTPEG</sequence>
<feature type="region of interest" description="Disordered" evidence="1">
    <location>
        <begin position="51"/>
        <end position="79"/>
    </location>
</feature>
<evidence type="ECO:0000256" key="1">
    <source>
        <dbReference type="SAM" id="MobiDB-lite"/>
    </source>
</evidence>
<evidence type="ECO:0000313" key="3">
    <source>
        <dbReference type="EMBL" id="MBP2247139.1"/>
    </source>
</evidence>
<dbReference type="Proteomes" id="UP000810207">
    <property type="component" value="Unassembled WGS sequence"/>
</dbReference>
<keyword evidence="4" id="KW-1185">Reference proteome</keyword>
<proteinExistence type="predicted"/>
<dbReference type="RefSeq" id="WP_211083564.1">
    <property type="nucleotide sequence ID" value="NZ_CBCSLC010000024.1"/>
</dbReference>
<feature type="domain" description="DUF7210" evidence="2">
    <location>
        <begin position="1"/>
        <end position="38"/>
    </location>
</feature>
<organism evidence="3 4">
    <name type="scientific">Paenibacillus xylanexedens</name>
    <dbReference type="NCBI Taxonomy" id="528191"/>
    <lineage>
        <taxon>Bacteria</taxon>
        <taxon>Bacillati</taxon>
        <taxon>Bacillota</taxon>
        <taxon>Bacilli</taxon>
        <taxon>Bacillales</taxon>
        <taxon>Paenibacillaceae</taxon>
        <taxon>Paenibacillus</taxon>
    </lineage>
</organism>
<reference evidence="3 4" key="1">
    <citation type="submission" date="2021-03" db="EMBL/GenBank/DDBJ databases">
        <title>Genomic Encyclopedia of Type Strains, Phase IV (KMG-IV): sequencing the most valuable type-strain genomes for metagenomic binning, comparative biology and taxonomic classification.</title>
        <authorList>
            <person name="Goeker M."/>
        </authorList>
    </citation>
    <scope>NUCLEOTIDE SEQUENCE [LARGE SCALE GENOMIC DNA]</scope>
    <source>
        <strain evidence="3 4">DSM 21292</strain>
    </source>
</reference>
<dbReference type="EMBL" id="JAGIKV010000014">
    <property type="protein sequence ID" value="MBP2247139.1"/>
    <property type="molecule type" value="Genomic_DNA"/>
</dbReference>
<gene>
    <name evidence="3" type="ORF">J2Z28_003790</name>
</gene>
<evidence type="ECO:0000259" key="2">
    <source>
        <dbReference type="Pfam" id="PF23843"/>
    </source>
</evidence>
<feature type="compositionally biased region" description="Acidic residues" evidence="1">
    <location>
        <begin position="69"/>
        <end position="79"/>
    </location>
</feature>
<comment type="caution">
    <text evidence="3">The sequence shown here is derived from an EMBL/GenBank/DDBJ whole genome shotgun (WGS) entry which is preliminary data.</text>
</comment>
<dbReference type="Pfam" id="PF23843">
    <property type="entry name" value="DUF7210"/>
    <property type="match status" value="1"/>
</dbReference>